<dbReference type="Proteomes" id="UP000708208">
    <property type="component" value="Unassembled WGS sequence"/>
</dbReference>
<feature type="region of interest" description="Disordered" evidence="1">
    <location>
        <begin position="23"/>
        <end position="55"/>
    </location>
</feature>
<name>A0A8J2K464_9HEXA</name>
<evidence type="ECO:0000313" key="2">
    <source>
        <dbReference type="EMBL" id="CAG7727606.1"/>
    </source>
</evidence>
<dbReference type="AlphaFoldDB" id="A0A8J2K464"/>
<comment type="caution">
    <text evidence="2">The sequence shown here is derived from an EMBL/GenBank/DDBJ whole genome shotgun (WGS) entry which is preliminary data.</text>
</comment>
<proteinExistence type="predicted"/>
<reference evidence="2" key="1">
    <citation type="submission" date="2021-06" db="EMBL/GenBank/DDBJ databases">
        <authorList>
            <person name="Hodson N. C."/>
            <person name="Mongue J. A."/>
            <person name="Jaron S. K."/>
        </authorList>
    </citation>
    <scope>NUCLEOTIDE SEQUENCE</scope>
</reference>
<gene>
    <name evidence="2" type="ORF">AFUS01_LOCUS16438</name>
</gene>
<protein>
    <submittedName>
        <fullName evidence="2">Uncharacterized protein</fullName>
    </submittedName>
</protein>
<feature type="compositionally biased region" description="Low complexity" evidence="1">
    <location>
        <begin position="32"/>
        <end position="50"/>
    </location>
</feature>
<organism evidence="2 3">
    <name type="scientific">Allacma fusca</name>
    <dbReference type="NCBI Taxonomy" id="39272"/>
    <lineage>
        <taxon>Eukaryota</taxon>
        <taxon>Metazoa</taxon>
        <taxon>Ecdysozoa</taxon>
        <taxon>Arthropoda</taxon>
        <taxon>Hexapoda</taxon>
        <taxon>Collembola</taxon>
        <taxon>Symphypleona</taxon>
        <taxon>Sminthuridae</taxon>
        <taxon>Allacma</taxon>
    </lineage>
</organism>
<keyword evidence="3" id="KW-1185">Reference proteome</keyword>
<evidence type="ECO:0000313" key="3">
    <source>
        <dbReference type="Proteomes" id="UP000708208"/>
    </source>
</evidence>
<accession>A0A8J2K464</accession>
<dbReference type="EMBL" id="CAJVCH010150965">
    <property type="protein sequence ID" value="CAG7727606.1"/>
    <property type="molecule type" value="Genomic_DNA"/>
</dbReference>
<evidence type="ECO:0000256" key="1">
    <source>
        <dbReference type="SAM" id="MobiDB-lite"/>
    </source>
</evidence>
<sequence>MRSTQPTEDMRILILLVFPCSRHPPHESPRPTTNTFSSLTLSASSSSQKSPPEKDLYPEAVNFIAKQARPVRIPSKEDLAETRKMKAHANTRTANPAAVPIFPSNFIQKPKPSTFSVPKFDGALQNWLHFRDWFLQSVD</sequence>